<dbReference type="InterPro" id="IPR029035">
    <property type="entry name" value="DHS-like_NAD/FAD-binding_dom"/>
</dbReference>
<dbReference type="InterPro" id="IPR011766">
    <property type="entry name" value="TPP_enzyme_TPP-bd"/>
</dbReference>
<comment type="similarity">
    <text evidence="1 3">Belongs to the TPP enzyme family.</text>
</comment>
<name>A0A8I1DFH1_THEIN</name>
<feature type="domain" description="Thiamine pyrophosphate enzyme TPP-binding" evidence="5">
    <location>
        <begin position="381"/>
        <end position="526"/>
    </location>
</feature>
<keyword evidence="2 3" id="KW-0786">Thiamine pyrophosphate</keyword>
<dbReference type="PANTHER" id="PTHR42981:SF2">
    <property type="entry name" value="PYRUVATE DEHYDROGENASE [UBIQUINONE]"/>
    <property type="match status" value="1"/>
</dbReference>
<dbReference type="InterPro" id="IPR047211">
    <property type="entry name" value="POXB-like"/>
</dbReference>
<dbReference type="InterPro" id="IPR047212">
    <property type="entry name" value="TPP_POXB-like"/>
</dbReference>
<dbReference type="SUPFAM" id="SSF52467">
    <property type="entry name" value="DHS-like NAD/FAD-binding domain"/>
    <property type="match status" value="1"/>
</dbReference>
<dbReference type="CDD" id="cd07039">
    <property type="entry name" value="TPP_PYR_POX"/>
    <property type="match status" value="1"/>
</dbReference>
<keyword evidence="8" id="KW-1185">Reference proteome</keyword>
<evidence type="ECO:0000259" key="4">
    <source>
        <dbReference type="Pfam" id="PF00205"/>
    </source>
</evidence>
<reference evidence="7 8" key="1">
    <citation type="submission" date="2020-12" db="EMBL/GenBank/DDBJ databases">
        <title>WGS of Thermoactinomyces spp.</title>
        <authorList>
            <person name="Cheng K."/>
        </authorList>
    </citation>
    <scope>NUCLEOTIDE SEQUENCE [LARGE SCALE GENOMIC DNA]</scope>
    <source>
        <strain evidence="8">CICC 10671\DSM 43846</strain>
    </source>
</reference>
<dbReference type="Gene3D" id="3.40.50.970">
    <property type="match status" value="2"/>
</dbReference>
<gene>
    <name evidence="7" type="ORF">I8U20_05790</name>
</gene>
<dbReference type="Pfam" id="PF00205">
    <property type="entry name" value="TPP_enzyme_M"/>
    <property type="match status" value="1"/>
</dbReference>
<organism evidence="7 8">
    <name type="scientific">Thermoactinomyces intermedius</name>
    <dbReference type="NCBI Taxonomy" id="2024"/>
    <lineage>
        <taxon>Bacteria</taxon>
        <taxon>Bacillati</taxon>
        <taxon>Bacillota</taxon>
        <taxon>Bacilli</taxon>
        <taxon>Bacillales</taxon>
        <taxon>Thermoactinomycetaceae</taxon>
        <taxon>Thermoactinomyces</taxon>
    </lineage>
</organism>
<evidence type="ECO:0000256" key="2">
    <source>
        <dbReference type="ARBA" id="ARBA00023052"/>
    </source>
</evidence>
<dbReference type="SUPFAM" id="SSF52518">
    <property type="entry name" value="Thiamin diphosphate-binding fold (THDP-binding)"/>
    <property type="match status" value="2"/>
</dbReference>
<sequence>MFRKKAGEYLVDLLIDWGVDHIYGMPGDSINSLIEPIRKAKDKIKFIQVRHEEAGALAAAAYAKLTGKLGVCTAIAGPGAIHLLNGLYDAKLDHAPVLAITGQVESDLIGIDYFQEVNLDRLFDDVAVYNQRIMSAEQLPAVVNQAIRTAYAKKGVAVLTIPDDIPRYEVEREVRTTTSFYCKQEIRPDKSDLLQAKEILLKAKRPVILAGKGTKHAKENLIHLAEKMAAPIILSLPAKGVIPDEHPLCLGGLGLIGTRPAYEAMQNADTLILAGTSFPFTGFLPREAKTIQIDTDSTQIGKRMPVDIGLAGDADYTLGWLIDQVPYQTDRSHLETHQKMMKDWWDHLAKQEEADEVPIKPQRVLKALQQVADDDAILSVDVGNVTVWVARHFRMIRQQFLTSAWLATLGCGLPGAIASKIAHPDKQVFAICGDGGFGMTMNDFVTAVKYELPIVVVVLNNHKIAMIKFEQEVMGNVEFGTDLTNPNFARYAEICGGIGYRVETPDQLLPAFELAVKQKKPCIIDVVVDADEAPMPAKITFAQAAGYAKHMVKELFAQGKTDVPPLV</sequence>
<evidence type="ECO:0000259" key="6">
    <source>
        <dbReference type="Pfam" id="PF02776"/>
    </source>
</evidence>
<dbReference type="InterPro" id="IPR000399">
    <property type="entry name" value="TPP-bd_CS"/>
</dbReference>
<protein>
    <submittedName>
        <fullName evidence="7">Pyruvate oxidase</fullName>
        <ecNumber evidence="7">1.2.3.3</ecNumber>
    </submittedName>
</protein>
<feature type="domain" description="Thiamine pyrophosphate enzyme N-terminal TPP-binding" evidence="6">
    <location>
        <begin position="5"/>
        <end position="117"/>
    </location>
</feature>
<dbReference type="PROSITE" id="PS00187">
    <property type="entry name" value="TPP_ENZYMES"/>
    <property type="match status" value="1"/>
</dbReference>
<dbReference type="RefSeq" id="WP_181732497.1">
    <property type="nucleotide sequence ID" value="NZ_JACEIR010000008.1"/>
</dbReference>
<dbReference type="EMBL" id="JAECVW010000002">
    <property type="protein sequence ID" value="MBH8594841.1"/>
    <property type="molecule type" value="Genomic_DNA"/>
</dbReference>
<dbReference type="InterPro" id="IPR029061">
    <property type="entry name" value="THDP-binding"/>
</dbReference>
<dbReference type="Proteomes" id="UP000633619">
    <property type="component" value="Unassembled WGS sequence"/>
</dbReference>
<evidence type="ECO:0000313" key="7">
    <source>
        <dbReference type="EMBL" id="MBH8594841.1"/>
    </source>
</evidence>
<accession>A0A8I1DFH1</accession>
<dbReference type="CDD" id="cd02014">
    <property type="entry name" value="TPP_POX"/>
    <property type="match status" value="1"/>
</dbReference>
<dbReference type="GO" id="GO:0047112">
    <property type="term" value="F:pyruvate oxidase activity"/>
    <property type="evidence" value="ECO:0007669"/>
    <property type="project" value="UniProtKB-EC"/>
</dbReference>
<dbReference type="InterPro" id="IPR047210">
    <property type="entry name" value="TPP_PYR_POXB-like"/>
</dbReference>
<dbReference type="Pfam" id="PF02776">
    <property type="entry name" value="TPP_enzyme_N"/>
    <property type="match status" value="1"/>
</dbReference>
<dbReference type="Gene3D" id="3.40.50.1220">
    <property type="entry name" value="TPP-binding domain"/>
    <property type="match status" value="1"/>
</dbReference>
<evidence type="ECO:0000256" key="3">
    <source>
        <dbReference type="RuleBase" id="RU362132"/>
    </source>
</evidence>
<evidence type="ECO:0000313" key="8">
    <source>
        <dbReference type="Proteomes" id="UP000633619"/>
    </source>
</evidence>
<dbReference type="EC" id="1.2.3.3" evidence="7"/>
<dbReference type="GO" id="GO:0030976">
    <property type="term" value="F:thiamine pyrophosphate binding"/>
    <property type="evidence" value="ECO:0007669"/>
    <property type="project" value="InterPro"/>
</dbReference>
<keyword evidence="7" id="KW-0670">Pyruvate</keyword>
<dbReference type="PANTHER" id="PTHR42981">
    <property type="entry name" value="PYRUVATE DEHYDROGENASE [UBIQUINONE]"/>
    <property type="match status" value="1"/>
</dbReference>
<evidence type="ECO:0000256" key="1">
    <source>
        <dbReference type="ARBA" id="ARBA00007812"/>
    </source>
</evidence>
<keyword evidence="7" id="KW-0560">Oxidoreductase</keyword>
<comment type="caution">
    <text evidence="7">The sequence shown here is derived from an EMBL/GenBank/DDBJ whole genome shotgun (WGS) entry which is preliminary data.</text>
</comment>
<dbReference type="InterPro" id="IPR012001">
    <property type="entry name" value="Thiamin_PyroP_enz_TPP-bd_dom"/>
</dbReference>
<dbReference type="AlphaFoldDB" id="A0A8I1DFH1"/>
<dbReference type="Pfam" id="PF02775">
    <property type="entry name" value="TPP_enzyme_C"/>
    <property type="match status" value="1"/>
</dbReference>
<proteinExistence type="inferred from homology"/>
<dbReference type="GO" id="GO:0000287">
    <property type="term" value="F:magnesium ion binding"/>
    <property type="evidence" value="ECO:0007669"/>
    <property type="project" value="InterPro"/>
</dbReference>
<evidence type="ECO:0000259" key="5">
    <source>
        <dbReference type="Pfam" id="PF02775"/>
    </source>
</evidence>
<dbReference type="NCBIfam" id="NF006377">
    <property type="entry name" value="PRK08611.1"/>
    <property type="match status" value="1"/>
</dbReference>
<dbReference type="InterPro" id="IPR012000">
    <property type="entry name" value="Thiamin_PyroP_enz_cen_dom"/>
</dbReference>
<feature type="domain" description="Thiamine pyrophosphate enzyme central" evidence="4">
    <location>
        <begin position="195"/>
        <end position="318"/>
    </location>
</feature>